<dbReference type="Proteomes" id="UP000827284">
    <property type="component" value="Unassembled WGS sequence"/>
</dbReference>
<proteinExistence type="predicted"/>
<evidence type="ECO:0000313" key="2">
    <source>
        <dbReference type="EMBL" id="GJJ68028.1"/>
    </source>
</evidence>
<name>A0A9P3H0Q0_9FUNG</name>
<dbReference type="EMBL" id="BQFW01000001">
    <property type="protein sequence ID" value="GJJ68028.1"/>
    <property type="molecule type" value="Genomic_DNA"/>
</dbReference>
<evidence type="ECO:0000256" key="1">
    <source>
        <dbReference type="SAM" id="MobiDB-lite"/>
    </source>
</evidence>
<reference evidence="2" key="2">
    <citation type="journal article" date="2022" name="Microbiol. Resour. Announc.">
        <title>Whole-Genome Sequence of Entomortierella parvispora E1425, a Mucoromycotan Fungus Associated with Burkholderiaceae-Related Endosymbiotic Bacteria.</title>
        <authorList>
            <person name="Herlambang A."/>
            <person name="Guo Y."/>
            <person name="Takashima Y."/>
            <person name="Narisawa K."/>
            <person name="Ohta H."/>
            <person name="Nishizawa T."/>
        </authorList>
    </citation>
    <scope>NUCLEOTIDE SEQUENCE</scope>
    <source>
        <strain evidence="2">E1425</strain>
    </source>
</reference>
<dbReference type="EMBL" id="BQFW01000006">
    <property type="protein sequence ID" value="GJJ71700.1"/>
    <property type="molecule type" value="Genomic_DNA"/>
</dbReference>
<feature type="region of interest" description="Disordered" evidence="1">
    <location>
        <begin position="1"/>
        <end position="89"/>
    </location>
</feature>
<evidence type="ECO:0000313" key="3">
    <source>
        <dbReference type="EMBL" id="GJJ71700.1"/>
    </source>
</evidence>
<comment type="caution">
    <text evidence="2">The sequence shown here is derived from an EMBL/GenBank/DDBJ whole genome shotgun (WGS) entry which is preliminary data.</text>
</comment>
<gene>
    <name evidence="2" type="ORF">EMPS_00374</name>
    <name evidence="3" type="ORF">EMPS_04057</name>
</gene>
<keyword evidence="4" id="KW-1185">Reference proteome</keyword>
<reference evidence="2" key="1">
    <citation type="submission" date="2021-11" db="EMBL/GenBank/DDBJ databases">
        <authorList>
            <person name="Herlambang A."/>
            <person name="Guo Y."/>
            <person name="Takashima Y."/>
            <person name="Nishizawa T."/>
        </authorList>
    </citation>
    <scope>NUCLEOTIDE SEQUENCE</scope>
    <source>
        <strain evidence="2">E1425</strain>
    </source>
</reference>
<protein>
    <submittedName>
        <fullName evidence="2">Uncharacterized protein</fullName>
    </submittedName>
</protein>
<organism evidence="2 4">
    <name type="scientific">Entomortierella parvispora</name>
    <dbReference type="NCBI Taxonomy" id="205924"/>
    <lineage>
        <taxon>Eukaryota</taxon>
        <taxon>Fungi</taxon>
        <taxon>Fungi incertae sedis</taxon>
        <taxon>Mucoromycota</taxon>
        <taxon>Mortierellomycotina</taxon>
        <taxon>Mortierellomycetes</taxon>
        <taxon>Mortierellales</taxon>
        <taxon>Mortierellaceae</taxon>
        <taxon>Entomortierella</taxon>
    </lineage>
</organism>
<evidence type="ECO:0000313" key="4">
    <source>
        <dbReference type="Proteomes" id="UP000827284"/>
    </source>
</evidence>
<sequence>MRPTMDGPLSPRLPPSQPVAADTVLSAHAAVADSDDGGESDDSTKSVALFRRSSSVPRSPPPEVGTSTSPSHSILPLSLTSSSSTPLSQSVSETVSSTFVAEDNMVPVENDDLTFPSSQMVRDWGESTTAAARRAPTVIDDVESSSQQTLEDVSLQALRDLGQRVGTAFHRSAEEHGVEGRDHWTNEHAALAFQYSAQLAFTTQLIARGRQKRNVRFSPYTKAT</sequence>
<feature type="compositionally biased region" description="Low complexity" evidence="1">
    <location>
        <begin position="66"/>
        <end position="89"/>
    </location>
</feature>
<accession>A0A9P3H0Q0</accession>
<dbReference type="AlphaFoldDB" id="A0A9P3H0Q0"/>